<dbReference type="Pfam" id="PF00668">
    <property type="entry name" value="Condensation"/>
    <property type="match status" value="1"/>
</dbReference>
<dbReference type="RefSeq" id="WP_015802457.1">
    <property type="nucleotide sequence ID" value="NC_013093.1"/>
</dbReference>
<dbReference type="OrthoDB" id="3528137at2"/>
<dbReference type="SUPFAM" id="SSF52777">
    <property type="entry name" value="CoA-dependent acyltransferases"/>
    <property type="match status" value="2"/>
</dbReference>
<dbReference type="GO" id="GO:0043041">
    <property type="term" value="P:amino acid activation for nonribosomal peptide biosynthetic process"/>
    <property type="evidence" value="ECO:0007669"/>
    <property type="project" value="TreeGrafter"/>
</dbReference>
<evidence type="ECO:0000259" key="1">
    <source>
        <dbReference type="Pfam" id="PF00668"/>
    </source>
</evidence>
<dbReference type="GO" id="GO:0005737">
    <property type="term" value="C:cytoplasm"/>
    <property type="evidence" value="ECO:0007669"/>
    <property type="project" value="TreeGrafter"/>
</dbReference>
<dbReference type="InterPro" id="IPR023213">
    <property type="entry name" value="CAT-like_dom_sf"/>
</dbReference>
<dbReference type="HOGENOM" id="CLU_409199_0_0_11"/>
<reference evidence="2 3" key="1">
    <citation type="journal article" date="2009" name="Stand. Genomic Sci.">
        <title>Complete genome sequence of Actinosynnema mirum type strain (101).</title>
        <authorList>
            <person name="Land M."/>
            <person name="Lapidus A."/>
            <person name="Mayilraj S."/>
            <person name="Chen F."/>
            <person name="Copeland A."/>
            <person name="Del Rio T.G."/>
            <person name="Nolan M."/>
            <person name="Lucas S."/>
            <person name="Tice H."/>
            <person name="Cheng J.F."/>
            <person name="Chertkov O."/>
            <person name="Bruce D."/>
            <person name="Goodwin L."/>
            <person name="Pitluck S."/>
            <person name="Rohde M."/>
            <person name="Goker M."/>
            <person name="Pati A."/>
            <person name="Ivanova N."/>
            <person name="Mavromatis K."/>
            <person name="Chen A."/>
            <person name="Palaniappan K."/>
            <person name="Hauser L."/>
            <person name="Chang Y.J."/>
            <person name="Jeffries C.C."/>
            <person name="Brettin T."/>
            <person name="Detter J.C."/>
            <person name="Han C."/>
            <person name="Chain P."/>
            <person name="Tindall B.J."/>
            <person name="Bristow J."/>
            <person name="Eisen J.A."/>
            <person name="Markowitz V."/>
            <person name="Hugenholtz P."/>
            <person name="Kyrpides N.C."/>
            <person name="Klenk H.P."/>
        </authorList>
    </citation>
    <scope>NUCLEOTIDE SEQUENCE [LARGE SCALE GENOMIC DNA]</scope>
    <source>
        <strain evidence="3">ATCC 29888 / DSM 43827 / JCM 3225 / NBRC 14064 / NCIMB 13271 / NRRL B-12336 / IMRU 3971 / 101</strain>
    </source>
</reference>
<dbReference type="Gene3D" id="3.30.559.30">
    <property type="entry name" value="Nonribosomal peptide synthetase, condensation domain"/>
    <property type="match status" value="1"/>
</dbReference>
<dbReference type="STRING" id="446462.Amir_3686"/>
<feature type="domain" description="Condensation" evidence="1">
    <location>
        <begin position="57"/>
        <end position="351"/>
    </location>
</feature>
<dbReference type="KEGG" id="ami:Amir_3686"/>
<protein>
    <submittedName>
        <fullName evidence="2">Condensation domain protein</fullName>
    </submittedName>
</protein>
<dbReference type="GO" id="GO:0031177">
    <property type="term" value="F:phosphopantetheine binding"/>
    <property type="evidence" value="ECO:0007669"/>
    <property type="project" value="TreeGrafter"/>
</dbReference>
<proteinExistence type="predicted"/>
<gene>
    <name evidence="2" type="ordered locus">Amir_3686</name>
</gene>
<dbReference type="AlphaFoldDB" id="C6WC03"/>
<dbReference type="GO" id="GO:0044550">
    <property type="term" value="P:secondary metabolite biosynthetic process"/>
    <property type="evidence" value="ECO:0007669"/>
    <property type="project" value="TreeGrafter"/>
</dbReference>
<dbReference type="EMBL" id="CP001630">
    <property type="protein sequence ID" value="ACU37570.1"/>
    <property type="molecule type" value="Genomic_DNA"/>
</dbReference>
<evidence type="ECO:0000313" key="2">
    <source>
        <dbReference type="EMBL" id="ACU37570.1"/>
    </source>
</evidence>
<dbReference type="PANTHER" id="PTHR45527">
    <property type="entry name" value="NONRIBOSOMAL PEPTIDE SYNTHETASE"/>
    <property type="match status" value="1"/>
</dbReference>
<keyword evidence="3" id="KW-1185">Reference proteome</keyword>
<sequence>MVDRQGSDDMEGLPAVLGKGRGAPLLWSQEMYWYLCHLPLPDIDSAKIELIFRMPGPGFSETRVLKAVRELMTRHEALRTIYPVDWSGRPFQVVLEDFEDPRSVRRDGNSPEDVEAIFHELFALRMDQAVDLPLRLGFALEGGSVGTLVLMINHLSADGASFPTIQSDLEAALRSFPQGDPAPEGEQRVGAQPAALAARQRSGEHDAAHRRALEHCERFLLSVPVAQFPRFRSSVGPDEGDRYRRVSLHSPRLFAALRDTSGPLDPAASSRLSVAFVIALSALSGNSDTGFKMNFSNRFREVMGSVGCFFQEALVAVRPLPGATVQELLQESRKQMFEGARHAQYSYFGLRDAKMRVELRRGAPIRVGALFNCADGFDEALREADAPGGAPDDLPDSSFKRLECLWRDDYTDLCLRTFSLNGDVVLDLIGHRSVIDEEQVDRMLVGMERFLIAWAGDPGLASATVSEVVERFALPVARYGEDWAHVDRSWVNTAKLARIACSVEGVEAARVGVVERPGRGRVLVAYLVGDPGGQAEVSARVRSSLHGQVDVMCPHEFVWCAELPEPEGSASVALSASRPAALDVRDGSGRRDVEHRDRALATALATALGRSRVDLDSSYAEQGGSAVLAPEVIKRLAGLGFAGLGPDDLLGPWPLRAVAGLCVAQDDPVAG</sequence>
<dbReference type="Gene3D" id="3.30.300.30">
    <property type="match status" value="1"/>
</dbReference>
<name>C6WC03_ACTMD</name>
<dbReference type="Gene3D" id="3.30.559.10">
    <property type="entry name" value="Chloramphenicol acetyltransferase-like domain"/>
    <property type="match status" value="1"/>
</dbReference>
<dbReference type="InterPro" id="IPR001242">
    <property type="entry name" value="Condensation_dom"/>
</dbReference>
<organism evidence="2 3">
    <name type="scientific">Actinosynnema mirum (strain ATCC 29888 / DSM 43827 / JCM 3225 / NBRC 14064 / NCIMB 13271 / NRRL B-12336 / IMRU 3971 / 101)</name>
    <dbReference type="NCBI Taxonomy" id="446462"/>
    <lineage>
        <taxon>Bacteria</taxon>
        <taxon>Bacillati</taxon>
        <taxon>Actinomycetota</taxon>
        <taxon>Actinomycetes</taxon>
        <taxon>Pseudonocardiales</taxon>
        <taxon>Pseudonocardiaceae</taxon>
        <taxon>Actinosynnema</taxon>
    </lineage>
</organism>
<evidence type="ECO:0000313" key="3">
    <source>
        <dbReference type="Proteomes" id="UP000002213"/>
    </source>
</evidence>
<dbReference type="GO" id="GO:0008610">
    <property type="term" value="P:lipid biosynthetic process"/>
    <property type="evidence" value="ECO:0007669"/>
    <property type="project" value="UniProtKB-ARBA"/>
</dbReference>
<accession>C6WC03</accession>
<dbReference type="eggNOG" id="COG1020">
    <property type="taxonomic scope" value="Bacteria"/>
</dbReference>
<dbReference type="PANTHER" id="PTHR45527:SF1">
    <property type="entry name" value="FATTY ACID SYNTHASE"/>
    <property type="match status" value="1"/>
</dbReference>
<dbReference type="InterPro" id="IPR045851">
    <property type="entry name" value="AMP-bd_C_sf"/>
</dbReference>
<dbReference type="Proteomes" id="UP000002213">
    <property type="component" value="Chromosome"/>
</dbReference>
<dbReference type="GO" id="GO:0003824">
    <property type="term" value="F:catalytic activity"/>
    <property type="evidence" value="ECO:0007669"/>
    <property type="project" value="InterPro"/>
</dbReference>